<evidence type="ECO:0000256" key="3">
    <source>
        <dbReference type="ARBA" id="ARBA00022448"/>
    </source>
</evidence>
<dbReference type="Pfam" id="PF07690">
    <property type="entry name" value="MFS_1"/>
    <property type="match status" value="1"/>
</dbReference>
<feature type="transmembrane region" description="Helical" evidence="8">
    <location>
        <begin position="104"/>
        <end position="126"/>
    </location>
</feature>
<feature type="transmembrane region" description="Helical" evidence="8">
    <location>
        <begin position="365"/>
        <end position="383"/>
    </location>
</feature>
<comment type="similarity">
    <text evidence="2">Belongs to the major facilitator superfamily. Bcr/CmlA family.</text>
</comment>
<dbReference type="PANTHER" id="PTHR23502">
    <property type="entry name" value="MAJOR FACILITATOR SUPERFAMILY"/>
    <property type="match status" value="1"/>
</dbReference>
<feature type="transmembrane region" description="Helical" evidence="8">
    <location>
        <begin position="333"/>
        <end position="353"/>
    </location>
</feature>
<dbReference type="EMBL" id="CP020715">
    <property type="protein sequence ID" value="ARJ03867.1"/>
    <property type="molecule type" value="Genomic_DNA"/>
</dbReference>
<dbReference type="PANTHER" id="PTHR23502:SF132">
    <property type="entry name" value="POLYAMINE TRANSPORTER 2-RELATED"/>
    <property type="match status" value="1"/>
</dbReference>
<feature type="transmembrane region" description="Helical" evidence="8">
    <location>
        <begin position="192"/>
        <end position="211"/>
    </location>
</feature>
<organism evidence="10 11">
    <name type="scientific">Cnuibacter physcomitrellae</name>
    <dbReference type="NCBI Taxonomy" id="1619308"/>
    <lineage>
        <taxon>Bacteria</taxon>
        <taxon>Bacillati</taxon>
        <taxon>Actinomycetota</taxon>
        <taxon>Actinomycetes</taxon>
        <taxon>Micrococcales</taxon>
        <taxon>Microbacteriaceae</taxon>
        <taxon>Cnuibacter</taxon>
    </lineage>
</organism>
<dbReference type="Gene3D" id="1.20.1720.10">
    <property type="entry name" value="Multidrug resistance protein D"/>
    <property type="match status" value="1"/>
</dbReference>
<dbReference type="GO" id="GO:0005886">
    <property type="term" value="C:plasma membrane"/>
    <property type="evidence" value="ECO:0007669"/>
    <property type="project" value="UniProtKB-SubCell"/>
</dbReference>
<evidence type="ECO:0000259" key="9">
    <source>
        <dbReference type="PROSITE" id="PS50850"/>
    </source>
</evidence>
<evidence type="ECO:0000256" key="4">
    <source>
        <dbReference type="ARBA" id="ARBA00022475"/>
    </source>
</evidence>
<dbReference type="GO" id="GO:0042910">
    <property type="term" value="F:xenobiotic transmembrane transporter activity"/>
    <property type="evidence" value="ECO:0007669"/>
    <property type="project" value="InterPro"/>
</dbReference>
<evidence type="ECO:0000256" key="6">
    <source>
        <dbReference type="ARBA" id="ARBA00022989"/>
    </source>
</evidence>
<keyword evidence="6 8" id="KW-1133">Transmembrane helix</keyword>
<evidence type="ECO:0000256" key="2">
    <source>
        <dbReference type="ARBA" id="ARBA00006236"/>
    </source>
</evidence>
<sequence length="429" mass="43934">MDPILVTYVYRTIYNCSVTSPPTDLTSVRHRSVTPGLLVVLALLSAIAPFATDLYLPSFPQMTSELSASATEVQLSLTAFLVGVAVGQLIFGPLSDRFGRMRPLVIGAVVCLLASVVTALAPTIGVLVAARLVQGCAGAAGMVIGRAVISDLARGVAAARAFSLMMIVGGVAPIIAPLLGSVFSTTIGWRGSMWFITALVLVMLVSVLVVVRETHTAERRAAAREARTGGGAIRELAQRAFIGNVVAFAFGFAVMMAYISASPFVYQTMIGLTPVQYAIAFGINAIGLVSVSALSARLARTVPVQRLLGIGLALILVATLALLALVLTSAPLWLLALPIFVAVASLGLVMGNATAGALSAVRTTAGLGSALLGALQFGVGALVSPLVSVAGETSALPLAVIMATCAVIATLGYLAARPRTPRTGAAARP</sequence>
<comment type="subcellular location">
    <subcellularLocation>
        <location evidence="1">Cell membrane</location>
        <topology evidence="1">Multi-pass membrane protein</topology>
    </subcellularLocation>
</comment>
<feature type="transmembrane region" description="Helical" evidence="8">
    <location>
        <begin position="161"/>
        <end position="180"/>
    </location>
</feature>
<evidence type="ECO:0000313" key="10">
    <source>
        <dbReference type="EMBL" id="ARJ03867.1"/>
    </source>
</evidence>
<dbReference type="PROSITE" id="PS50850">
    <property type="entry name" value="MFS"/>
    <property type="match status" value="1"/>
</dbReference>
<dbReference type="InterPro" id="IPR020846">
    <property type="entry name" value="MFS_dom"/>
</dbReference>
<dbReference type="CDD" id="cd17320">
    <property type="entry name" value="MFS_MdfA_MDR_like"/>
    <property type="match status" value="1"/>
</dbReference>
<dbReference type="NCBIfam" id="TIGR00710">
    <property type="entry name" value="efflux_Bcr_CflA"/>
    <property type="match status" value="1"/>
</dbReference>
<evidence type="ECO:0000256" key="1">
    <source>
        <dbReference type="ARBA" id="ARBA00004651"/>
    </source>
</evidence>
<name>A0A1X9LFF1_9MICO</name>
<dbReference type="Proteomes" id="UP000192775">
    <property type="component" value="Chromosome"/>
</dbReference>
<dbReference type="InterPro" id="IPR004812">
    <property type="entry name" value="Efflux_drug-R_Bcr/CmlA"/>
</dbReference>
<dbReference type="AlphaFoldDB" id="A0A1X9LFF1"/>
<protein>
    <submittedName>
        <fullName evidence="10">Bcr/CflA family drug resistance efflux transporter</fullName>
    </submittedName>
</protein>
<accession>A0A1X9LFF1</accession>
<evidence type="ECO:0000256" key="7">
    <source>
        <dbReference type="ARBA" id="ARBA00023136"/>
    </source>
</evidence>
<keyword evidence="4" id="KW-1003">Cell membrane</keyword>
<feature type="transmembrane region" description="Helical" evidence="8">
    <location>
        <begin position="307"/>
        <end position="327"/>
    </location>
</feature>
<dbReference type="SUPFAM" id="SSF103473">
    <property type="entry name" value="MFS general substrate transporter"/>
    <property type="match status" value="1"/>
</dbReference>
<feature type="transmembrane region" description="Helical" evidence="8">
    <location>
        <begin position="241"/>
        <end position="265"/>
    </location>
</feature>
<gene>
    <name evidence="10" type="ORF">B5808_00430</name>
</gene>
<feature type="transmembrane region" description="Helical" evidence="8">
    <location>
        <begin position="395"/>
        <end position="416"/>
    </location>
</feature>
<evidence type="ECO:0000256" key="8">
    <source>
        <dbReference type="SAM" id="Phobius"/>
    </source>
</evidence>
<keyword evidence="5 8" id="KW-0812">Transmembrane</keyword>
<feature type="transmembrane region" description="Helical" evidence="8">
    <location>
        <begin position="75"/>
        <end position="92"/>
    </location>
</feature>
<dbReference type="KEGG" id="cphy:B5808_00430"/>
<feature type="transmembrane region" description="Helical" evidence="8">
    <location>
        <begin position="277"/>
        <end position="295"/>
    </location>
</feature>
<dbReference type="GO" id="GO:1990961">
    <property type="term" value="P:xenobiotic detoxification by transmembrane export across the plasma membrane"/>
    <property type="evidence" value="ECO:0007669"/>
    <property type="project" value="InterPro"/>
</dbReference>
<evidence type="ECO:0000313" key="11">
    <source>
        <dbReference type="Proteomes" id="UP000192775"/>
    </source>
</evidence>
<dbReference type="InterPro" id="IPR011701">
    <property type="entry name" value="MFS"/>
</dbReference>
<feature type="transmembrane region" description="Helical" evidence="8">
    <location>
        <begin position="36"/>
        <end position="55"/>
    </location>
</feature>
<proteinExistence type="inferred from homology"/>
<dbReference type="InterPro" id="IPR036259">
    <property type="entry name" value="MFS_trans_sf"/>
</dbReference>
<keyword evidence="7 8" id="KW-0472">Membrane</keyword>
<evidence type="ECO:0000256" key="5">
    <source>
        <dbReference type="ARBA" id="ARBA00022692"/>
    </source>
</evidence>
<reference evidence="10 11" key="1">
    <citation type="submission" date="2017-04" db="EMBL/GenBank/DDBJ databases">
        <authorList>
            <person name="Afonso C.L."/>
            <person name="Miller P.J."/>
            <person name="Scott M.A."/>
            <person name="Spackman E."/>
            <person name="Goraichik I."/>
            <person name="Dimitrov K.M."/>
            <person name="Suarez D.L."/>
            <person name="Swayne D.E."/>
        </authorList>
    </citation>
    <scope>NUCLEOTIDE SEQUENCE [LARGE SCALE GENOMIC DNA]</scope>
    <source>
        <strain evidence="11">XA(T)</strain>
    </source>
</reference>
<feature type="transmembrane region" description="Helical" evidence="8">
    <location>
        <begin position="132"/>
        <end position="149"/>
    </location>
</feature>
<keyword evidence="3" id="KW-0813">Transport</keyword>
<dbReference type="STRING" id="1619308.B5808_00430"/>
<feature type="domain" description="Major facilitator superfamily (MFS) profile" evidence="9">
    <location>
        <begin position="37"/>
        <end position="421"/>
    </location>
</feature>
<keyword evidence="11" id="KW-1185">Reference proteome</keyword>